<reference evidence="2 3" key="1">
    <citation type="submission" date="2024-02" db="EMBL/GenBank/DDBJ databases">
        <title>Distribution and functional of Brevundimonas-related endobacteria within Verticillium dahliae.</title>
        <authorList>
            <person name="Zeng H."/>
        </authorList>
    </citation>
    <scope>NUCLEOTIDE SEQUENCE [LARGE SCALE GENOMIC DNA]</scope>
    <source>
        <strain evidence="2 3">TRM 44200</strain>
    </source>
</reference>
<evidence type="ECO:0008006" key="4">
    <source>
        <dbReference type="Google" id="ProtNLM"/>
    </source>
</evidence>
<evidence type="ECO:0000256" key="1">
    <source>
        <dbReference type="SAM" id="MobiDB-lite"/>
    </source>
</evidence>
<keyword evidence="3" id="KW-1185">Reference proteome</keyword>
<feature type="region of interest" description="Disordered" evidence="1">
    <location>
        <begin position="1"/>
        <end position="71"/>
    </location>
</feature>
<proteinExistence type="predicted"/>
<accession>A0ABZ2IER5</accession>
<sequence>MRDRQQSKGRERNAAIPGGKPDADTPGEAVRRVGRESQRRAGPDGPDAREIGDNFKKQGGGDDPRPKPSKG</sequence>
<name>A0ABZ2IER5_9CAUL</name>
<dbReference type="Proteomes" id="UP001363460">
    <property type="component" value="Chromosome"/>
</dbReference>
<protein>
    <recommendedName>
        <fullName evidence="4">Stress-induced protein</fullName>
    </recommendedName>
</protein>
<evidence type="ECO:0000313" key="3">
    <source>
        <dbReference type="Proteomes" id="UP001363460"/>
    </source>
</evidence>
<evidence type="ECO:0000313" key="2">
    <source>
        <dbReference type="EMBL" id="WWT55428.1"/>
    </source>
</evidence>
<gene>
    <name evidence="2" type="ORF">V8J38_03040</name>
</gene>
<feature type="compositionally biased region" description="Basic and acidic residues" evidence="1">
    <location>
        <begin position="29"/>
        <end position="71"/>
    </location>
</feature>
<dbReference type="RefSeq" id="WP_338577842.1">
    <property type="nucleotide sequence ID" value="NZ_CP146369.1"/>
</dbReference>
<feature type="compositionally biased region" description="Basic and acidic residues" evidence="1">
    <location>
        <begin position="1"/>
        <end position="13"/>
    </location>
</feature>
<dbReference type="EMBL" id="CP146369">
    <property type="protein sequence ID" value="WWT55428.1"/>
    <property type="molecule type" value="Genomic_DNA"/>
</dbReference>
<organism evidence="2 3">
    <name type="scientific">Brevundimonas olei</name>
    <dbReference type="NCBI Taxonomy" id="657642"/>
    <lineage>
        <taxon>Bacteria</taxon>
        <taxon>Pseudomonadati</taxon>
        <taxon>Pseudomonadota</taxon>
        <taxon>Alphaproteobacteria</taxon>
        <taxon>Caulobacterales</taxon>
        <taxon>Caulobacteraceae</taxon>
        <taxon>Brevundimonas</taxon>
    </lineage>
</organism>